<dbReference type="InterPro" id="IPR036097">
    <property type="entry name" value="HisK_dim/P_sf"/>
</dbReference>
<dbReference type="GO" id="GO:0005886">
    <property type="term" value="C:plasma membrane"/>
    <property type="evidence" value="ECO:0007669"/>
    <property type="project" value="UniProtKB-SubCell"/>
</dbReference>
<organism evidence="13 14">
    <name type="scientific">Tepidimonas fonticaldi</name>
    <dbReference type="NCBI Taxonomy" id="1101373"/>
    <lineage>
        <taxon>Bacteria</taxon>
        <taxon>Pseudomonadati</taxon>
        <taxon>Pseudomonadota</taxon>
        <taxon>Betaproteobacteria</taxon>
        <taxon>Burkholderiales</taxon>
        <taxon>Tepidimonas</taxon>
    </lineage>
</organism>
<proteinExistence type="predicted"/>
<dbReference type="Pfam" id="PF17202">
    <property type="entry name" value="sCache_3_3"/>
    <property type="match status" value="1"/>
</dbReference>
<dbReference type="PANTHER" id="PTHR43065:SF22">
    <property type="entry name" value="HISTIDINE KINASE"/>
    <property type="match status" value="1"/>
</dbReference>
<dbReference type="SUPFAM" id="SSF55874">
    <property type="entry name" value="ATPase domain of HSP90 chaperone/DNA topoisomerase II/histidine kinase"/>
    <property type="match status" value="1"/>
</dbReference>
<comment type="caution">
    <text evidence="13">The sequence shown here is derived from an EMBL/GenBank/DDBJ whole genome shotgun (WGS) entry which is preliminary data.</text>
</comment>
<evidence type="ECO:0000313" key="14">
    <source>
        <dbReference type="Proteomes" id="UP000091969"/>
    </source>
</evidence>
<evidence type="ECO:0000256" key="4">
    <source>
        <dbReference type="ARBA" id="ARBA00022475"/>
    </source>
</evidence>
<comment type="catalytic activity">
    <reaction evidence="1">
        <text>ATP + protein L-histidine = ADP + protein N-phospho-L-histidine.</text>
        <dbReference type="EC" id="2.7.13.3"/>
    </reaction>
</comment>
<dbReference type="OrthoDB" id="224978at2"/>
<dbReference type="InterPro" id="IPR036890">
    <property type="entry name" value="HATPase_C_sf"/>
</dbReference>
<dbReference type="InterPro" id="IPR003661">
    <property type="entry name" value="HisK_dim/P_dom"/>
</dbReference>
<dbReference type="InterPro" id="IPR003660">
    <property type="entry name" value="HAMP_dom"/>
</dbReference>
<dbReference type="CDD" id="cd00082">
    <property type="entry name" value="HisKA"/>
    <property type="match status" value="1"/>
</dbReference>
<evidence type="ECO:0000256" key="6">
    <source>
        <dbReference type="ARBA" id="ARBA00022679"/>
    </source>
</evidence>
<evidence type="ECO:0000256" key="3">
    <source>
        <dbReference type="ARBA" id="ARBA00012438"/>
    </source>
</evidence>
<dbReference type="STRING" id="1101373.A9O67_04650"/>
<keyword evidence="6" id="KW-0808">Transferase</keyword>
<dbReference type="Gene3D" id="1.10.287.130">
    <property type="match status" value="1"/>
</dbReference>
<comment type="subcellular location">
    <subcellularLocation>
        <location evidence="2">Cell membrane</location>
        <topology evidence="2">Multi-pass membrane protein</topology>
    </subcellularLocation>
</comment>
<evidence type="ECO:0000256" key="8">
    <source>
        <dbReference type="ARBA" id="ARBA00022777"/>
    </source>
</evidence>
<evidence type="ECO:0000256" key="7">
    <source>
        <dbReference type="ARBA" id="ARBA00022692"/>
    </source>
</evidence>
<reference evidence="13 14" key="1">
    <citation type="submission" date="2016-06" db="EMBL/GenBank/DDBJ databases">
        <title>Genome sequence of Tepidimonas fonticaldi PL17.</title>
        <authorList>
            <person name="Pinnaka A.K."/>
        </authorList>
    </citation>
    <scope>NUCLEOTIDE SEQUENCE [LARGE SCALE GENOMIC DNA]</scope>
    <source>
        <strain evidence="13 14">PL17</strain>
    </source>
</reference>
<dbReference type="Gene3D" id="6.10.340.10">
    <property type="match status" value="1"/>
</dbReference>
<dbReference type="Pfam" id="PF02518">
    <property type="entry name" value="HATPase_c"/>
    <property type="match status" value="1"/>
</dbReference>
<evidence type="ECO:0000259" key="11">
    <source>
        <dbReference type="PROSITE" id="PS50109"/>
    </source>
</evidence>
<dbReference type="InterPro" id="IPR003594">
    <property type="entry name" value="HATPase_dom"/>
</dbReference>
<dbReference type="SUPFAM" id="SSF158472">
    <property type="entry name" value="HAMP domain-like"/>
    <property type="match status" value="1"/>
</dbReference>
<dbReference type="Pfam" id="PF00672">
    <property type="entry name" value="HAMP"/>
    <property type="match status" value="1"/>
</dbReference>
<keyword evidence="7" id="KW-0812">Transmembrane</keyword>
<dbReference type="CDD" id="cd06225">
    <property type="entry name" value="HAMP"/>
    <property type="match status" value="1"/>
</dbReference>
<keyword evidence="4" id="KW-1003">Cell membrane</keyword>
<dbReference type="InterPro" id="IPR029151">
    <property type="entry name" value="Sensor-like_sf"/>
</dbReference>
<dbReference type="Pfam" id="PF00512">
    <property type="entry name" value="HisKA"/>
    <property type="match status" value="1"/>
</dbReference>
<dbReference type="SMART" id="SM00387">
    <property type="entry name" value="HATPase_c"/>
    <property type="match status" value="1"/>
</dbReference>
<gene>
    <name evidence="13" type="ORF">A9O67_04650</name>
</gene>
<dbReference type="SMART" id="SM00388">
    <property type="entry name" value="HisKA"/>
    <property type="match status" value="1"/>
</dbReference>
<dbReference type="PANTHER" id="PTHR43065">
    <property type="entry name" value="SENSOR HISTIDINE KINASE"/>
    <property type="match status" value="1"/>
</dbReference>
<keyword evidence="10" id="KW-0472">Membrane</keyword>
<evidence type="ECO:0000256" key="10">
    <source>
        <dbReference type="ARBA" id="ARBA00023136"/>
    </source>
</evidence>
<dbReference type="SUPFAM" id="SSF47384">
    <property type="entry name" value="Homodimeric domain of signal transducing histidine kinase"/>
    <property type="match status" value="1"/>
</dbReference>
<evidence type="ECO:0000259" key="12">
    <source>
        <dbReference type="PROSITE" id="PS50885"/>
    </source>
</evidence>
<dbReference type="SUPFAM" id="SSF103190">
    <property type="entry name" value="Sensory domain-like"/>
    <property type="match status" value="1"/>
</dbReference>
<dbReference type="GO" id="GO:0000155">
    <property type="term" value="F:phosphorelay sensor kinase activity"/>
    <property type="evidence" value="ECO:0007669"/>
    <property type="project" value="InterPro"/>
</dbReference>
<dbReference type="PROSITE" id="PS50109">
    <property type="entry name" value="HIS_KIN"/>
    <property type="match status" value="1"/>
</dbReference>
<keyword evidence="14" id="KW-1185">Reference proteome</keyword>
<feature type="domain" description="Histidine kinase" evidence="11">
    <location>
        <begin position="451"/>
        <end position="666"/>
    </location>
</feature>
<keyword evidence="5" id="KW-0597">Phosphoprotein</keyword>
<evidence type="ECO:0000256" key="2">
    <source>
        <dbReference type="ARBA" id="ARBA00004651"/>
    </source>
</evidence>
<evidence type="ECO:0000313" key="13">
    <source>
        <dbReference type="EMBL" id="OBS30335.1"/>
    </source>
</evidence>
<dbReference type="AlphaFoldDB" id="A0A1A6DU62"/>
<evidence type="ECO:0000256" key="5">
    <source>
        <dbReference type="ARBA" id="ARBA00022553"/>
    </source>
</evidence>
<name>A0A1A6DU62_9BURK</name>
<dbReference type="PRINTS" id="PR00344">
    <property type="entry name" value="BCTRLSENSOR"/>
</dbReference>
<accession>A0A1A6DU62</accession>
<dbReference type="EC" id="2.7.13.3" evidence="3"/>
<dbReference type="Proteomes" id="UP000091969">
    <property type="component" value="Unassembled WGS sequence"/>
</dbReference>
<keyword evidence="9" id="KW-1133">Transmembrane helix</keyword>
<keyword evidence="8 13" id="KW-0418">Kinase</keyword>
<dbReference type="RefSeq" id="WP_068608683.1">
    <property type="nucleotide sequence ID" value="NZ_LZDH01000056.1"/>
</dbReference>
<dbReference type="EMBL" id="LZDH01000056">
    <property type="protein sequence ID" value="OBS30335.1"/>
    <property type="molecule type" value="Genomic_DNA"/>
</dbReference>
<dbReference type="InterPro" id="IPR004358">
    <property type="entry name" value="Sig_transdc_His_kin-like_C"/>
</dbReference>
<evidence type="ECO:0000256" key="9">
    <source>
        <dbReference type="ARBA" id="ARBA00022989"/>
    </source>
</evidence>
<dbReference type="Gene3D" id="3.30.565.10">
    <property type="entry name" value="Histidine kinase-like ATPase, C-terminal domain"/>
    <property type="match status" value="1"/>
</dbReference>
<protein>
    <recommendedName>
        <fullName evidence="3">histidine kinase</fullName>
        <ecNumber evidence="3">2.7.13.3</ecNumber>
    </recommendedName>
</protein>
<sequence>MNGWRRWRARLEASVRAQLLTLALAPLLLALAGLLLALAAWTTLAYDRLLQTKVRADLAVARGYFEQVLQEVGSGTREVAESHALHRQLQRLAPRRPAAAAPDAEPLQAWLEQERQRLGLDVLVLRPPHDPVAPPAQARGSAARLVVWEPAQVAALASHLQPRLGIALVPTRNAAPTARTVEERALLMLASAPLPDDAPLPGWVLHGGLLLNRNLDFIDHLNRIVYPEGSLPFGSQGTATLFLDDVRISTNVRLFGDERAIGTRVSQAVRDAVLGEGRTWLDRAFVVSDWYVSAYEPLTDSLGRRIGMLYVGFLEAPLRWVKWGVLAGTALLFGLVMAAAARWTLRRAQALVEPVERMDATMRRIERGDTAARVGPVAARDELGALAQHLDRLLDLLAEQTAHLRAWAETLDHRVAERTRELQASHAALRQAQQQLIRSERLATIGQLSAGLAHEINNPIAVIQGNLDLLRETLGPAAAPVQAELALIDAQVERIRLIVTRLLQHARPTEFAGYVEPLVLPAVLDDCVVLVERPLQQRGIRLRRDDRATTPVACNRQELQQVIINLLVNAVEASPDGAEVELASGDWVEDGTPVGAWVEVRDRGPGLPPEVRARLFTPFFTTKPDGHGLGLWVSQGLLERYGGRLEADNRADGPGAVFRVRLYAEPREPQPPPEAA</sequence>
<dbReference type="InterPro" id="IPR033463">
    <property type="entry name" value="sCache_3"/>
</dbReference>
<evidence type="ECO:0000256" key="1">
    <source>
        <dbReference type="ARBA" id="ARBA00000085"/>
    </source>
</evidence>
<dbReference type="PROSITE" id="PS50885">
    <property type="entry name" value="HAMP"/>
    <property type="match status" value="1"/>
</dbReference>
<dbReference type="SMART" id="SM00304">
    <property type="entry name" value="HAMP"/>
    <property type="match status" value="1"/>
</dbReference>
<feature type="domain" description="HAMP" evidence="12">
    <location>
        <begin position="349"/>
        <end position="402"/>
    </location>
</feature>
<dbReference type="InterPro" id="IPR005467">
    <property type="entry name" value="His_kinase_dom"/>
</dbReference>